<dbReference type="Pfam" id="PF00571">
    <property type="entry name" value="CBS"/>
    <property type="match status" value="2"/>
</dbReference>
<dbReference type="Gene3D" id="3.10.580.10">
    <property type="entry name" value="CBS-domain"/>
    <property type="match status" value="1"/>
</dbReference>
<dbReference type="PANTHER" id="PTHR43080:SF2">
    <property type="entry name" value="CBS DOMAIN-CONTAINING PROTEIN"/>
    <property type="match status" value="1"/>
</dbReference>
<dbReference type="PROSITE" id="PS51371">
    <property type="entry name" value="CBS"/>
    <property type="match status" value="2"/>
</dbReference>
<proteinExistence type="predicted"/>
<evidence type="ECO:0000256" key="2">
    <source>
        <dbReference type="PROSITE-ProRule" id="PRU00703"/>
    </source>
</evidence>
<evidence type="ECO:0000259" key="3">
    <source>
        <dbReference type="PROSITE" id="PS51371"/>
    </source>
</evidence>
<evidence type="ECO:0000256" key="1">
    <source>
        <dbReference type="ARBA" id="ARBA00023122"/>
    </source>
</evidence>
<comment type="caution">
    <text evidence="4">The sequence shown here is derived from an EMBL/GenBank/DDBJ whole genome shotgun (WGS) entry which is preliminary data.</text>
</comment>
<dbReference type="EMBL" id="JAUKTR010000001">
    <property type="protein sequence ID" value="MDO1558303.1"/>
    <property type="molecule type" value="Genomic_DNA"/>
</dbReference>
<dbReference type="InterPro" id="IPR000644">
    <property type="entry name" value="CBS_dom"/>
</dbReference>
<dbReference type="InterPro" id="IPR044725">
    <property type="entry name" value="CBSX3_CBS_dom"/>
</dbReference>
<name>A0ABT8SKE6_9CAUL</name>
<keyword evidence="5" id="KW-1185">Reference proteome</keyword>
<dbReference type="SMART" id="SM00116">
    <property type="entry name" value="CBS"/>
    <property type="match status" value="2"/>
</dbReference>
<accession>A0ABT8SKE6</accession>
<dbReference type="PANTHER" id="PTHR43080">
    <property type="entry name" value="CBS DOMAIN-CONTAINING PROTEIN CBSX3, MITOCHONDRIAL"/>
    <property type="match status" value="1"/>
</dbReference>
<dbReference type="SUPFAM" id="SSF54631">
    <property type="entry name" value="CBS-domain pair"/>
    <property type="match status" value="1"/>
</dbReference>
<organism evidence="4 5">
    <name type="scientific">Peiella sedimenti</name>
    <dbReference type="NCBI Taxonomy" id="3061083"/>
    <lineage>
        <taxon>Bacteria</taxon>
        <taxon>Pseudomonadati</taxon>
        <taxon>Pseudomonadota</taxon>
        <taxon>Alphaproteobacteria</taxon>
        <taxon>Caulobacterales</taxon>
        <taxon>Caulobacteraceae</taxon>
        <taxon>Peiella</taxon>
    </lineage>
</organism>
<feature type="domain" description="CBS" evidence="3">
    <location>
        <begin position="6"/>
        <end position="65"/>
    </location>
</feature>
<reference evidence="4" key="1">
    <citation type="submission" date="2023-07" db="EMBL/GenBank/DDBJ databases">
        <title>Brevundimonas soil sp. nov., isolated from the soil of chemical plant.</title>
        <authorList>
            <person name="Wu N."/>
        </authorList>
    </citation>
    <scope>NUCLEOTIDE SEQUENCE</scope>
    <source>
        <strain evidence="4">XZ-24</strain>
    </source>
</reference>
<dbReference type="RefSeq" id="WP_302108723.1">
    <property type="nucleotide sequence ID" value="NZ_JAUKTR010000001.1"/>
</dbReference>
<gene>
    <name evidence="4" type="ORF">Q0812_02505</name>
</gene>
<dbReference type="Proteomes" id="UP001169063">
    <property type="component" value="Unassembled WGS sequence"/>
</dbReference>
<dbReference type="CDD" id="cd04623">
    <property type="entry name" value="CBS_pair_bac_euk"/>
    <property type="match status" value="1"/>
</dbReference>
<dbReference type="InterPro" id="IPR046342">
    <property type="entry name" value="CBS_dom_sf"/>
</dbReference>
<keyword evidence="1 2" id="KW-0129">CBS domain</keyword>
<feature type="domain" description="CBS" evidence="3">
    <location>
        <begin position="75"/>
        <end position="134"/>
    </location>
</feature>
<sequence length="142" mass="15168">MLVTEILKDKGGAVHQVGPDATVSKAAGELLDRKVGAVVVTDGGRVAGIFSERDMVRAVCQDGASALERPVSDYMTRDVVTAEPSDTVDTLMARMTDRRIRHLPVVEHGRLTGIVSIGDLVKCKIAEATHEADTLRQYIAAG</sequence>
<evidence type="ECO:0000313" key="5">
    <source>
        <dbReference type="Proteomes" id="UP001169063"/>
    </source>
</evidence>
<protein>
    <submittedName>
        <fullName evidence="4">CBS domain-containing protein</fullName>
    </submittedName>
</protein>
<evidence type="ECO:0000313" key="4">
    <source>
        <dbReference type="EMBL" id="MDO1558303.1"/>
    </source>
</evidence>
<dbReference type="InterPro" id="IPR051257">
    <property type="entry name" value="Diverse_CBS-Domain"/>
</dbReference>